<evidence type="ECO:0000256" key="16">
    <source>
        <dbReference type="RuleBase" id="RU003692"/>
    </source>
</evidence>
<evidence type="ECO:0000256" key="5">
    <source>
        <dbReference type="ARBA" id="ARBA00022490"/>
    </source>
</evidence>
<dbReference type="AlphaFoldDB" id="A0A0M2NFW8"/>
<dbReference type="Gene3D" id="3.30.390.30">
    <property type="match status" value="1"/>
</dbReference>
<protein>
    <recommendedName>
        <fullName evidence="4 16">Dihydrolipoyl dehydrogenase</fullName>
        <ecNumber evidence="3 16">1.8.1.4</ecNumber>
    </recommendedName>
</protein>
<dbReference type="PANTHER" id="PTHR22912:SF217">
    <property type="entry name" value="DIHYDROLIPOYL DEHYDROGENASE"/>
    <property type="match status" value="1"/>
</dbReference>
<evidence type="ECO:0000256" key="4">
    <source>
        <dbReference type="ARBA" id="ARBA00016961"/>
    </source>
</evidence>
<dbReference type="GO" id="GO:0004148">
    <property type="term" value="F:dihydrolipoyl dehydrogenase (NADH) activity"/>
    <property type="evidence" value="ECO:0007669"/>
    <property type="project" value="UniProtKB-EC"/>
</dbReference>
<feature type="active site" description="Proton acceptor" evidence="13">
    <location>
        <position position="431"/>
    </location>
</feature>
<proteinExistence type="inferred from homology"/>
<accession>A0A0M2NFW8</accession>
<evidence type="ECO:0000259" key="18">
    <source>
        <dbReference type="Pfam" id="PF07992"/>
    </source>
</evidence>
<dbReference type="EMBL" id="LAYJ01000088">
    <property type="protein sequence ID" value="KKI51048.1"/>
    <property type="molecule type" value="Genomic_DNA"/>
</dbReference>
<feature type="binding site" evidence="14">
    <location>
        <position position="302"/>
    </location>
    <ligand>
        <name>FAD</name>
        <dbReference type="ChEBI" id="CHEBI:57692"/>
    </ligand>
</feature>
<feature type="binding site" evidence="14">
    <location>
        <position position="263"/>
    </location>
    <ligand>
        <name>NAD(+)</name>
        <dbReference type="ChEBI" id="CHEBI:57540"/>
    </ligand>
</feature>
<dbReference type="InterPro" id="IPR006258">
    <property type="entry name" value="Lipoamide_DH"/>
</dbReference>
<dbReference type="PROSITE" id="PS00076">
    <property type="entry name" value="PYRIDINE_REDOX_1"/>
    <property type="match status" value="1"/>
</dbReference>
<dbReference type="InterPro" id="IPR016156">
    <property type="entry name" value="FAD/NAD-linked_Rdtase_dimer_sf"/>
</dbReference>
<keyword evidence="14" id="KW-0547">Nucleotide-binding</keyword>
<dbReference type="RefSeq" id="WP_046443309.1">
    <property type="nucleotide sequence ID" value="NZ_LAYJ01000088.1"/>
</dbReference>
<dbReference type="EC" id="1.8.1.4" evidence="3 16"/>
<dbReference type="InterPro" id="IPR004099">
    <property type="entry name" value="Pyr_nucl-diS_OxRdtase_dimer"/>
</dbReference>
<evidence type="ECO:0000313" key="19">
    <source>
        <dbReference type="EMBL" id="KKI51048.1"/>
    </source>
</evidence>
<evidence type="ECO:0000256" key="15">
    <source>
        <dbReference type="PIRSR" id="PIRSR000350-4"/>
    </source>
</evidence>
<evidence type="ECO:0000313" key="20">
    <source>
        <dbReference type="Proteomes" id="UP000034076"/>
    </source>
</evidence>
<dbReference type="PROSITE" id="PS00837">
    <property type="entry name" value="ALADH_PNT_2"/>
    <property type="match status" value="1"/>
</dbReference>
<reference evidence="19 20" key="1">
    <citation type="submission" date="2015-04" db="EMBL/GenBank/DDBJ databases">
        <title>Draft genome sequence of bacteremic isolate Catabacter hongkongensis type strain HKU16T.</title>
        <authorList>
            <person name="Lau S.K."/>
            <person name="Teng J.L."/>
            <person name="Huang Y."/>
            <person name="Curreem S.O."/>
            <person name="Tsui S.K."/>
            <person name="Woo P.C."/>
        </authorList>
    </citation>
    <scope>NUCLEOTIDE SEQUENCE [LARGE SCALE GENOMIC DNA]</scope>
    <source>
        <strain evidence="19 20">HKU16</strain>
    </source>
</reference>
<dbReference type="PIRSF" id="PIRSF000350">
    <property type="entry name" value="Mercury_reductase_MerA"/>
    <property type="match status" value="1"/>
</dbReference>
<organism evidence="19 20">
    <name type="scientific">Christensenella hongkongensis</name>
    <dbReference type="NCBI Taxonomy" id="270498"/>
    <lineage>
        <taxon>Bacteria</taxon>
        <taxon>Bacillati</taxon>
        <taxon>Bacillota</taxon>
        <taxon>Clostridia</taxon>
        <taxon>Christensenellales</taxon>
        <taxon>Christensenellaceae</taxon>
        <taxon>Christensenella</taxon>
    </lineage>
</organism>
<comment type="cofactor">
    <cofactor evidence="14 16">
        <name>FAD</name>
        <dbReference type="ChEBI" id="CHEBI:57692"/>
    </cofactor>
    <text evidence="14 16">Binds 1 FAD per subunit.</text>
</comment>
<name>A0A0M2NFW8_9FIRM</name>
<gene>
    <name evidence="19" type="ORF">CHK_1435</name>
</gene>
<dbReference type="InterPro" id="IPR012999">
    <property type="entry name" value="Pyr_OxRdtase_I_AS"/>
</dbReference>
<dbReference type="GO" id="GO:0006103">
    <property type="term" value="P:2-oxoglutarate metabolic process"/>
    <property type="evidence" value="ECO:0007669"/>
    <property type="project" value="TreeGrafter"/>
</dbReference>
<keyword evidence="10" id="KW-1015">Disulfide bond</keyword>
<evidence type="ECO:0000256" key="11">
    <source>
        <dbReference type="ARBA" id="ARBA00023284"/>
    </source>
</evidence>
<dbReference type="Proteomes" id="UP000034076">
    <property type="component" value="Unassembled WGS sequence"/>
</dbReference>
<comment type="miscellaneous">
    <text evidence="16">The active site is a redox-active disulfide bond.</text>
</comment>
<dbReference type="InterPro" id="IPR050151">
    <property type="entry name" value="Class-I_Pyr_Nuc-Dis_Oxidored"/>
</dbReference>
<dbReference type="OrthoDB" id="9807946at2"/>
<keyword evidence="5" id="KW-0963">Cytoplasm</keyword>
<evidence type="ECO:0000256" key="1">
    <source>
        <dbReference type="ARBA" id="ARBA00004496"/>
    </source>
</evidence>
<feature type="domain" description="Pyridine nucleotide-disulphide oxidoreductase dimerisation" evidence="17">
    <location>
        <begin position="336"/>
        <end position="442"/>
    </location>
</feature>
<dbReference type="NCBIfam" id="TIGR01350">
    <property type="entry name" value="lipoamide_DH"/>
    <property type="match status" value="1"/>
</dbReference>
<dbReference type="GO" id="GO:0050660">
    <property type="term" value="F:flavin adenine dinucleotide binding"/>
    <property type="evidence" value="ECO:0007669"/>
    <property type="project" value="InterPro"/>
</dbReference>
<dbReference type="Pfam" id="PF02852">
    <property type="entry name" value="Pyr_redox_dim"/>
    <property type="match status" value="1"/>
</dbReference>
<dbReference type="PRINTS" id="PR00368">
    <property type="entry name" value="FADPNR"/>
</dbReference>
<keyword evidence="7 14" id="KW-0274">FAD</keyword>
<evidence type="ECO:0000256" key="7">
    <source>
        <dbReference type="ARBA" id="ARBA00022827"/>
    </source>
</evidence>
<evidence type="ECO:0000256" key="3">
    <source>
        <dbReference type="ARBA" id="ARBA00012608"/>
    </source>
</evidence>
<evidence type="ECO:0000256" key="14">
    <source>
        <dbReference type="PIRSR" id="PIRSR000350-3"/>
    </source>
</evidence>
<evidence type="ECO:0000256" key="13">
    <source>
        <dbReference type="PIRSR" id="PIRSR000350-2"/>
    </source>
</evidence>
<keyword evidence="6 16" id="KW-0285">Flavoprotein</keyword>
<dbReference type="Pfam" id="PF07992">
    <property type="entry name" value="Pyr_redox_2"/>
    <property type="match status" value="1"/>
</dbReference>
<evidence type="ECO:0000256" key="6">
    <source>
        <dbReference type="ARBA" id="ARBA00022630"/>
    </source>
</evidence>
<feature type="domain" description="FAD/NAD(P)-binding" evidence="18">
    <location>
        <begin position="3"/>
        <end position="317"/>
    </location>
</feature>
<evidence type="ECO:0000256" key="9">
    <source>
        <dbReference type="ARBA" id="ARBA00023027"/>
    </source>
</evidence>
<keyword evidence="9 14" id="KW-0520">NAD</keyword>
<feature type="disulfide bond" description="Redox-active" evidence="15">
    <location>
        <begin position="40"/>
        <end position="45"/>
    </location>
</feature>
<dbReference type="PRINTS" id="PR00411">
    <property type="entry name" value="PNDRDTASEI"/>
</dbReference>
<dbReference type="Gene3D" id="3.50.50.60">
    <property type="entry name" value="FAD/NAD(P)-binding domain"/>
    <property type="match status" value="2"/>
</dbReference>
<feature type="binding site" evidence="14">
    <location>
        <begin position="173"/>
        <end position="180"/>
    </location>
    <ligand>
        <name>NAD(+)</name>
        <dbReference type="ChEBI" id="CHEBI:57540"/>
    </ligand>
</feature>
<dbReference type="SUPFAM" id="SSF51905">
    <property type="entry name" value="FAD/NAD(P)-binding domain"/>
    <property type="match status" value="1"/>
</dbReference>
<keyword evidence="20" id="KW-1185">Reference proteome</keyword>
<dbReference type="GO" id="GO:0005737">
    <property type="term" value="C:cytoplasm"/>
    <property type="evidence" value="ECO:0007669"/>
    <property type="project" value="UniProtKB-SubCell"/>
</dbReference>
<dbReference type="InterPro" id="IPR036188">
    <property type="entry name" value="FAD/NAD-bd_sf"/>
</dbReference>
<evidence type="ECO:0000256" key="2">
    <source>
        <dbReference type="ARBA" id="ARBA00007532"/>
    </source>
</evidence>
<dbReference type="STRING" id="270498.CHK_1435"/>
<comment type="subcellular location">
    <subcellularLocation>
        <location evidence="1">Cytoplasm</location>
    </subcellularLocation>
</comment>
<feature type="binding site" evidence="14">
    <location>
        <begin position="136"/>
        <end position="138"/>
    </location>
    <ligand>
        <name>FAD</name>
        <dbReference type="ChEBI" id="CHEBI:57692"/>
    </ligand>
</feature>
<sequence length="456" mass="48345">MEYDIAVIGGGPAGYSAALKGARMGAKVVLFERENLGGVCLNAGCIPTKSYVAQAELIEKIRQNTQLGIFKEAGVFSFKKIFEQKQKVVAKLTGGIDALLRAAKVEVIRREALPKDAHTIEAGGKTYRTKKILLATGSRNFIPPIPGVDGVNVLDSTGLLAMQRLPESLVIVGAGVIGLEFACIMNAFGCEVTAVDVLPEILPNEDRETVQALFALLKQQGIKFELSCRVVRIEDVENGKRVTVEQDGELRGLGAEYVLIGVGREPDNEVAKKLGLELDQKGFVKVDAKLRTSQKDVYAAGDLIGGCLLAHSAYEEAETAVQNCLGADKTVNLNVMPRCIFTSPPYAAVGVAEQNATGETVSGKFPFGANGKAIAGGMEEGFIKWIAEKETGKLIGCSILGGEAAEMVSTALVAVNGGMTAKELAGMIFPHPTLSEGIKEAAADIMGEALHLPERK</sequence>
<keyword evidence="11 16" id="KW-0676">Redox-active center</keyword>
<dbReference type="FunFam" id="3.30.390.30:FF:000001">
    <property type="entry name" value="Dihydrolipoyl dehydrogenase"/>
    <property type="match status" value="1"/>
</dbReference>
<dbReference type="InterPro" id="IPR023753">
    <property type="entry name" value="FAD/NAD-binding_dom"/>
</dbReference>
<evidence type="ECO:0000259" key="17">
    <source>
        <dbReference type="Pfam" id="PF02852"/>
    </source>
</evidence>
<evidence type="ECO:0000256" key="10">
    <source>
        <dbReference type="ARBA" id="ARBA00023157"/>
    </source>
</evidence>
<comment type="caution">
    <text evidence="19">The sequence shown here is derived from an EMBL/GenBank/DDBJ whole genome shotgun (WGS) entry which is preliminary data.</text>
</comment>
<feature type="binding site" evidence="14">
    <location>
        <position position="49"/>
    </location>
    <ligand>
        <name>FAD</name>
        <dbReference type="ChEBI" id="CHEBI:57692"/>
    </ligand>
</feature>
<dbReference type="PANTHER" id="PTHR22912">
    <property type="entry name" value="DISULFIDE OXIDOREDUCTASE"/>
    <property type="match status" value="1"/>
</dbReference>
<dbReference type="SUPFAM" id="SSF55424">
    <property type="entry name" value="FAD/NAD-linked reductases, dimerisation (C-terminal) domain"/>
    <property type="match status" value="1"/>
</dbReference>
<evidence type="ECO:0000256" key="8">
    <source>
        <dbReference type="ARBA" id="ARBA00023002"/>
    </source>
</evidence>
<comment type="catalytic activity">
    <reaction evidence="12 16">
        <text>N(6)-[(R)-dihydrolipoyl]-L-lysyl-[protein] + NAD(+) = N(6)-[(R)-lipoyl]-L-lysyl-[protein] + NADH + H(+)</text>
        <dbReference type="Rhea" id="RHEA:15045"/>
        <dbReference type="Rhea" id="RHEA-COMP:10474"/>
        <dbReference type="Rhea" id="RHEA-COMP:10475"/>
        <dbReference type="ChEBI" id="CHEBI:15378"/>
        <dbReference type="ChEBI" id="CHEBI:57540"/>
        <dbReference type="ChEBI" id="CHEBI:57945"/>
        <dbReference type="ChEBI" id="CHEBI:83099"/>
        <dbReference type="ChEBI" id="CHEBI:83100"/>
        <dbReference type="EC" id="1.8.1.4"/>
    </reaction>
</comment>
<evidence type="ECO:0000256" key="12">
    <source>
        <dbReference type="ARBA" id="ARBA00049187"/>
    </source>
</evidence>
<dbReference type="InterPro" id="IPR001100">
    <property type="entry name" value="Pyr_nuc-diS_OxRdtase"/>
</dbReference>
<keyword evidence="8 16" id="KW-0560">Oxidoreductase</keyword>
<dbReference type="InterPro" id="IPR008143">
    <property type="entry name" value="Ala_DH/PNT_CS2"/>
</dbReference>
<comment type="similarity">
    <text evidence="2 16">Belongs to the class-I pyridine nucleotide-disulfide oxidoreductase family.</text>
</comment>